<feature type="non-terminal residue" evidence="1">
    <location>
        <position position="1"/>
    </location>
</feature>
<evidence type="ECO:0000313" key="1">
    <source>
        <dbReference type="EMBL" id="VCX37126.1"/>
    </source>
</evidence>
<reference evidence="1 2" key="1">
    <citation type="submission" date="2018-10" db="EMBL/GenBank/DDBJ databases">
        <authorList>
            <person name="Ekblom R."/>
            <person name="Jareborg N."/>
        </authorList>
    </citation>
    <scope>NUCLEOTIDE SEQUENCE [LARGE SCALE GENOMIC DNA]</scope>
    <source>
        <tissue evidence="1">Muscle</tissue>
    </source>
</reference>
<organism evidence="1 2">
    <name type="scientific">Gulo gulo</name>
    <name type="common">Wolverine</name>
    <name type="synonym">Gluton</name>
    <dbReference type="NCBI Taxonomy" id="48420"/>
    <lineage>
        <taxon>Eukaryota</taxon>
        <taxon>Metazoa</taxon>
        <taxon>Chordata</taxon>
        <taxon>Craniata</taxon>
        <taxon>Vertebrata</taxon>
        <taxon>Euteleostomi</taxon>
        <taxon>Mammalia</taxon>
        <taxon>Eutheria</taxon>
        <taxon>Laurasiatheria</taxon>
        <taxon>Carnivora</taxon>
        <taxon>Caniformia</taxon>
        <taxon>Musteloidea</taxon>
        <taxon>Mustelidae</taxon>
        <taxon>Guloninae</taxon>
        <taxon>Gulo</taxon>
    </lineage>
</organism>
<proteinExistence type="predicted"/>
<comment type="caution">
    <text evidence="1">The sequence shown here is derived from an EMBL/GenBank/DDBJ whole genome shotgun (WGS) entry which is preliminary data.</text>
</comment>
<dbReference type="EMBL" id="CYRY02043032">
    <property type="protein sequence ID" value="VCX37126.1"/>
    <property type="molecule type" value="Genomic_DNA"/>
</dbReference>
<feature type="non-terminal residue" evidence="1">
    <location>
        <position position="52"/>
    </location>
</feature>
<sequence length="52" mass="5777">GVQQAAVHRRGALRHRREQVRVQGRLPELLQPQGGQPQLSVILYGPQFVPGP</sequence>
<keyword evidence="2" id="KW-1185">Reference proteome</keyword>
<gene>
    <name evidence="1" type="ORF">BN2614_LOCUS1</name>
</gene>
<dbReference type="AlphaFoldDB" id="A0A9X9M5J9"/>
<accession>A0A9X9M5J9</accession>
<evidence type="ECO:0000313" key="2">
    <source>
        <dbReference type="Proteomes" id="UP000269945"/>
    </source>
</evidence>
<dbReference type="Proteomes" id="UP000269945">
    <property type="component" value="Unassembled WGS sequence"/>
</dbReference>
<protein>
    <submittedName>
        <fullName evidence="1">Uncharacterized protein</fullName>
    </submittedName>
</protein>
<name>A0A9X9M5J9_GULGU</name>